<evidence type="ECO:0000256" key="9">
    <source>
        <dbReference type="SAM" id="SignalP"/>
    </source>
</evidence>
<evidence type="ECO:0000256" key="2">
    <source>
        <dbReference type="ARBA" id="ARBA00010730"/>
    </source>
</evidence>
<evidence type="ECO:0000313" key="11">
    <source>
        <dbReference type="EMBL" id="BDV31129.1"/>
    </source>
</evidence>
<dbReference type="Proteomes" id="UP001317779">
    <property type="component" value="Chromosome"/>
</dbReference>
<feature type="chain" id="PRO_5047237533" description="glucan endo-1,3-beta-D-glucosidase" evidence="9">
    <location>
        <begin position="20"/>
        <end position="655"/>
    </location>
</feature>
<comment type="catalytic activity">
    <reaction evidence="1">
        <text>Hydrolysis of (1-&gt;3)-beta-D-glucosidic linkages in (1-&gt;3)-beta-D-glucans.</text>
        <dbReference type="EC" id="3.2.1.39"/>
    </reaction>
</comment>
<dbReference type="InterPro" id="IPR005200">
    <property type="entry name" value="Endo-beta-glucanase"/>
</dbReference>
<dbReference type="PROSITE" id="PS51257">
    <property type="entry name" value="PROKAR_LIPOPROTEIN"/>
    <property type="match status" value="1"/>
</dbReference>
<keyword evidence="4" id="KW-0378">Hydrolase</keyword>
<feature type="domain" description="Glycosyl hydrolase family 81 C-terminal" evidence="10">
    <location>
        <begin position="319"/>
        <end position="577"/>
    </location>
</feature>
<evidence type="ECO:0000256" key="6">
    <source>
        <dbReference type="ARBA" id="ARBA00023295"/>
    </source>
</evidence>
<evidence type="ECO:0000256" key="7">
    <source>
        <dbReference type="ARBA" id="ARBA00023316"/>
    </source>
</evidence>
<keyword evidence="12" id="KW-1185">Reference proteome</keyword>
<dbReference type="PROSITE" id="PS52008">
    <property type="entry name" value="GH81"/>
    <property type="match status" value="1"/>
</dbReference>
<evidence type="ECO:0000256" key="4">
    <source>
        <dbReference type="ARBA" id="ARBA00022801"/>
    </source>
</evidence>
<evidence type="ECO:0000256" key="3">
    <source>
        <dbReference type="ARBA" id="ARBA00012780"/>
    </source>
</evidence>
<dbReference type="InterPro" id="IPR040720">
    <property type="entry name" value="GH81_C"/>
</dbReference>
<keyword evidence="7" id="KW-0961">Cell wall biogenesis/degradation</keyword>
<evidence type="ECO:0000256" key="8">
    <source>
        <dbReference type="ARBA" id="ARBA00023326"/>
    </source>
</evidence>
<dbReference type="EC" id="3.2.1.39" evidence="3"/>
<sequence length="655" mass="66982">MLRLTAIAAAAVLLGGCTAAGTDADTDAGPSAAPLADVPMQRTATLDMSRLAEGVTPPTNRWYSGLAFGADPQPVYPYPLAFAASADGFAVDLPPVTASATTVSALFAGGLGVDLAATGFQVVRADPVSVTLRYSDGDGAIGDVTVAEGWPVVGFTAARDATLTPAAALTPSGDGVWAASADETSFGVTAPGAEWDGGGLHVAVGASAQWFAVPADSTLAAWTAALSAPVDAVAVSHSTTAETATTTLEYEGTSATVLVPFAGRDGADDCGLGSFPTAYGTASACAATGLEWDVPRLEARDAYDLARLDESERARLATQIDADLAATGPLPVDTYYGGKALARLGDLLSLARSIGADALADEVADRLDEELAPWIQADGCATRTAQCVTYDDALHLVVGREPSFGSEEGNDHHFHYGHFLLAAAALAEHRPSAAAALAPVIDLLAADIATGADDPDLPALRVFDPYRGHSWASGPAPFADGNNQESSSEAVAAWNGLALWAQVRSDDALAATAEWMLSAEAEAARTLWLEPKDLADGYEHGIVSLSWGGKRDYATWFSAEPSAILGIQLLPMGPLAQEYLAGDPDRIARNVAEAGGAASFRGPLGDYVLMYSALAGADALAVAQAALADLPDDAIDDGNSRSAMQAWVAAVHLGG</sequence>
<dbReference type="PANTHER" id="PTHR31983:SF0">
    <property type="entry name" value="GLUCAN ENDO-1,3-BETA-D-GLUCOSIDASE 2"/>
    <property type="match status" value="1"/>
</dbReference>
<dbReference type="EMBL" id="AP027141">
    <property type="protein sequence ID" value="BDV31129.1"/>
    <property type="molecule type" value="Genomic_DNA"/>
</dbReference>
<accession>A0ABM8DZV3</accession>
<organism evidence="11 12">
    <name type="scientific">Microbacterium terricola</name>
    <dbReference type="NCBI Taxonomy" id="344163"/>
    <lineage>
        <taxon>Bacteria</taxon>
        <taxon>Bacillati</taxon>
        <taxon>Actinomycetota</taxon>
        <taxon>Actinomycetes</taxon>
        <taxon>Micrococcales</taxon>
        <taxon>Microbacteriaceae</taxon>
        <taxon>Microbacterium</taxon>
    </lineage>
</organism>
<gene>
    <name evidence="11" type="ORF">Microterr_17890</name>
</gene>
<protein>
    <recommendedName>
        <fullName evidence="3">glucan endo-1,3-beta-D-glucosidase</fullName>
        <ecNumber evidence="3">3.2.1.39</ecNumber>
    </recommendedName>
</protein>
<evidence type="ECO:0000256" key="5">
    <source>
        <dbReference type="ARBA" id="ARBA00023277"/>
    </source>
</evidence>
<keyword evidence="9" id="KW-0732">Signal</keyword>
<evidence type="ECO:0000259" key="10">
    <source>
        <dbReference type="Pfam" id="PF17652"/>
    </source>
</evidence>
<dbReference type="Gene3D" id="2.70.98.30">
    <property type="entry name" value="Golgi alpha-mannosidase II, domain 4"/>
    <property type="match status" value="1"/>
</dbReference>
<proteinExistence type="inferred from homology"/>
<dbReference type="PANTHER" id="PTHR31983">
    <property type="entry name" value="ENDO-1,3(4)-BETA-GLUCANASE 1"/>
    <property type="match status" value="1"/>
</dbReference>
<dbReference type="Pfam" id="PF17652">
    <property type="entry name" value="Glyco_hydro81C"/>
    <property type="match status" value="1"/>
</dbReference>
<evidence type="ECO:0000313" key="12">
    <source>
        <dbReference type="Proteomes" id="UP001317779"/>
    </source>
</evidence>
<name>A0ABM8DZV3_9MICO</name>
<keyword evidence="8" id="KW-0624">Polysaccharide degradation</keyword>
<comment type="similarity">
    <text evidence="2">Belongs to the glycosyl hydrolase 81 family.</text>
</comment>
<feature type="signal peptide" evidence="9">
    <location>
        <begin position="1"/>
        <end position="19"/>
    </location>
</feature>
<reference evidence="11 12" key="1">
    <citation type="submission" date="2022-12" db="EMBL/GenBank/DDBJ databases">
        <title>Microbacterium terricola strain KV-448 chromosome, complete genome.</title>
        <authorList>
            <person name="Oshima T."/>
            <person name="Moriya T."/>
            <person name="Bessho Y."/>
        </authorList>
    </citation>
    <scope>NUCLEOTIDE SEQUENCE [LARGE SCALE GENOMIC DNA]</scope>
    <source>
        <strain evidence="11 12">KV-448</strain>
    </source>
</reference>
<keyword evidence="5" id="KW-0119">Carbohydrate metabolism</keyword>
<keyword evidence="6" id="KW-0326">Glycosidase</keyword>
<evidence type="ECO:0000256" key="1">
    <source>
        <dbReference type="ARBA" id="ARBA00000382"/>
    </source>
</evidence>